<protein>
    <submittedName>
        <fullName evidence="1">Zinc knuckle CX2CX4HX4C containing protein</fullName>
    </submittedName>
</protein>
<evidence type="ECO:0000313" key="2">
    <source>
        <dbReference type="Proteomes" id="UP001151760"/>
    </source>
</evidence>
<accession>A0ABQ4ZS95</accession>
<reference evidence="1" key="2">
    <citation type="submission" date="2022-01" db="EMBL/GenBank/DDBJ databases">
        <authorList>
            <person name="Yamashiro T."/>
            <person name="Shiraishi A."/>
            <person name="Satake H."/>
            <person name="Nakayama K."/>
        </authorList>
    </citation>
    <scope>NUCLEOTIDE SEQUENCE</scope>
</reference>
<feature type="non-terminal residue" evidence="1">
    <location>
        <position position="1"/>
    </location>
</feature>
<dbReference type="PANTHER" id="PTHR31286:SF99">
    <property type="entry name" value="DUF4283 DOMAIN-CONTAINING PROTEIN"/>
    <property type="match status" value="1"/>
</dbReference>
<dbReference type="PANTHER" id="PTHR31286">
    <property type="entry name" value="GLYCINE-RICH CELL WALL STRUCTURAL PROTEIN 1.8-LIKE"/>
    <property type="match status" value="1"/>
</dbReference>
<dbReference type="InterPro" id="IPR040256">
    <property type="entry name" value="At4g02000-like"/>
</dbReference>
<name>A0ABQ4ZS95_9ASTR</name>
<keyword evidence="2" id="KW-1185">Reference proteome</keyword>
<sequence length="161" mass="18023">VNKELGAREQATQHTPFTYSFANVVNRSSNKKTVKIHELRNPEIVEGAAYAIPKDIGVMMSTTRILNTNMEGMDSVMESGPWLIRGVPLILNIWTQNTVLKKDVIKQAPLWVKLHHVPIVAYSEIGLSLITTQLGKPITLDSYTSNMCLSSWGRNSYARLL</sequence>
<dbReference type="EMBL" id="BQNB010011636">
    <property type="protein sequence ID" value="GJS93163.1"/>
    <property type="molecule type" value="Genomic_DNA"/>
</dbReference>
<gene>
    <name evidence="1" type="ORF">Tco_0800131</name>
</gene>
<evidence type="ECO:0000313" key="1">
    <source>
        <dbReference type="EMBL" id="GJS93163.1"/>
    </source>
</evidence>
<reference evidence="1" key="1">
    <citation type="journal article" date="2022" name="Int. J. Mol. Sci.">
        <title>Draft Genome of Tanacetum Coccineum: Genomic Comparison of Closely Related Tanacetum-Family Plants.</title>
        <authorList>
            <person name="Yamashiro T."/>
            <person name="Shiraishi A."/>
            <person name="Nakayama K."/>
            <person name="Satake H."/>
        </authorList>
    </citation>
    <scope>NUCLEOTIDE SEQUENCE</scope>
</reference>
<proteinExistence type="predicted"/>
<dbReference type="Proteomes" id="UP001151760">
    <property type="component" value="Unassembled WGS sequence"/>
</dbReference>
<comment type="caution">
    <text evidence="1">The sequence shown here is derived from an EMBL/GenBank/DDBJ whole genome shotgun (WGS) entry which is preliminary data.</text>
</comment>
<organism evidence="1 2">
    <name type="scientific">Tanacetum coccineum</name>
    <dbReference type="NCBI Taxonomy" id="301880"/>
    <lineage>
        <taxon>Eukaryota</taxon>
        <taxon>Viridiplantae</taxon>
        <taxon>Streptophyta</taxon>
        <taxon>Embryophyta</taxon>
        <taxon>Tracheophyta</taxon>
        <taxon>Spermatophyta</taxon>
        <taxon>Magnoliopsida</taxon>
        <taxon>eudicotyledons</taxon>
        <taxon>Gunneridae</taxon>
        <taxon>Pentapetalae</taxon>
        <taxon>asterids</taxon>
        <taxon>campanulids</taxon>
        <taxon>Asterales</taxon>
        <taxon>Asteraceae</taxon>
        <taxon>Asteroideae</taxon>
        <taxon>Anthemideae</taxon>
        <taxon>Anthemidinae</taxon>
        <taxon>Tanacetum</taxon>
    </lineage>
</organism>